<dbReference type="CDD" id="cd03893">
    <property type="entry name" value="M20_Dipept_like"/>
    <property type="match status" value="1"/>
</dbReference>
<dbReference type="PANTHER" id="PTHR43270:SF12">
    <property type="entry name" value="SUCCINYL-DIAMINOPIMELATE DESUCCINYLASE"/>
    <property type="match status" value="1"/>
</dbReference>
<feature type="domain" description="Peptidase M20 dimerisation" evidence="5">
    <location>
        <begin position="191"/>
        <end position="340"/>
    </location>
</feature>
<dbReference type="RefSeq" id="WP_077080234.1">
    <property type="nucleotide sequence ID" value="NZ_FUEZ01000004.1"/>
</dbReference>
<keyword evidence="3" id="KW-0378">Hydrolase</keyword>
<name>A0A2U3PDC3_9MYCO</name>
<dbReference type="InterPro" id="IPR051458">
    <property type="entry name" value="Cyt/Met_Dipeptidase"/>
</dbReference>
<proteinExistence type="predicted"/>
<dbReference type="PANTHER" id="PTHR43270">
    <property type="entry name" value="BETA-ALA-HIS DIPEPTIDASE"/>
    <property type="match status" value="1"/>
</dbReference>
<dbReference type="Pfam" id="PF07687">
    <property type="entry name" value="M20_dimer"/>
    <property type="match status" value="1"/>
</dbReference>
<dbReference type="GO" id="GO:0008233">
    <property type="term" value="F:peptidase activity"/>
    <property type="evidence" value="ECO:0007669"/>
    <property type="project" value="UniProtKB-KW"/>
</dbReference>
<dbReference type="Pfam" id="PF01546">
    <property type="entry name" value="Peptidase_M20"/>
    <property type="match status" value="1"/>
</dbReference>
<dbReference type="Gene3D" id="3.30.70.360">
    <property type="match status" value="1"/>
</dbReference>
<evidence type="ECO:0000256" key="3">
    <source>
        <dbReference type="ARBA" id="ARBA00022801"/>
    </source>
</evidence>
<dbReference type="GO" id="GO:0046872">
    <property type="term" value="F:metal ion binding"/>
    <property type="evidence" value="ECO:0007669"/>
    <property type="project" value="UniProtKB-KW"/>
</dbReference>
<dbReference type="NCBIfam" id="NF005914">
    <property type="entry name" value="PRK07907.1"/>
    <property type="match status" value="1"/>
</dbReference>
<accession>A0A2U3PDC3</accession>
<evidence type="ECO:0000256" key="4">
    <source>
        <dbReference type="SAM" id="MobiDB-lite"/>
    </source>
</evidence>
<dbReference type="Proteomes" id="UP000240424">
    <property type="component" value="Unassembled WGS sequence"/>
</dbReference>
<dbReference type="InterPro" id="IPR002933">
    <property type="entry name" value="Peptidase_M20"/>
</dbReference>
<dbReference type="Gene3D" id="3.40.630.10">
    <property type="entry name" value="Zn peptidases"/>
    <property type="match status" value="1"/>
</dbReference>
<organism evidence="6 7">
    <name type="scientific">Mycobacterium numidiamassiliense</name>
    <dbReference type="NCBI Taxonomy" id="1841861"/>
    <lineage>
        <taxon>Bacteria</taxon>
        <taxon>Bacillati</taxon>
        <taxon>Actinomycetota</taxon>
        <taxon>Actinomycetes</taxon>
        <taxon>Mycobacteriales</taxon>
        <taxon>Mycobacteriaceae</taxon>
        <taxon>Mycobacterium</taxon>
    </lineage>
</organism>
<dbReference type="InterPro" id="IPR011650">
    <property type="entry name" value="Peptidase_M20_dimer"/>
</dbReference>
<gene>
    <name evidence="6" type="ORF">MNAB215_3875</name>
</gene>
<protein>
    <submittedName>
        <fullName evidence="6">Acetylornithine deacetylase/Succinyl-diaminopimelate desuccinylase or related deacylase</fullName>
    </submittedName>
</protein>
<dbReference type="GO" id="GO:0006508">
    <property type="term" value="P:proteolysis"/>
    <property type="evidence" value="ECO:0007669"/>
    <property type="project" value="UniProtKB-KW"/>
</dbReference>
<feature type="region of interest" description="Disordered" evidence="4">
    <location>
        <begin position="92"/>
        <end position="112"/>
    </location>
</feature>
<sequence length="441" mass="46387">MSDLVERVRDVLPSVRRDLEDLVRIESVWADPARRDEVHRSARAVSDLLSQAGFGDVRIVSEGGAPAVIAQHPAPAGAPTVLLYAHHDVQPEGDRSQWKTSPFEPTEHDGRLYGRGSADDKAGIATHLAAFRAHGGQPPVGVTVFVEGEEESGSPSLGRLLAAHRDALAADVIVIADSDNWSTDTPALTVSLRGLVDCVVEVATLDHGLHSGIWGGVVPDALTVLVRLLASLHDDDGNVAVAGLHESTAAAVDYPPERVRADSGLLDGVFEIGSGSAPQRLWAKPAITVIGIDTTTIEKASNTLIPRARAKISMRVAPGGDAAAHLDLLAAHLRQHAPWGARVDVIRGDIGEPYAIDASGPVYDAARAAFRQGWGVEPIDMGMGGSIPFIAEFAAAFPQAKILVTGVEDPATQAHSINESLHLGVLERAAITEALLLANLA</sequence>
<dbReference type="EMBL" id="FUEZ01000004">
    <property type="protein sequence ID" value="SPM41665.1"/>
    <property type="molecule type" value="Genomic_DNA"/>
</dbReference>
<dbReference type="SUPFAM" id="SSF53187">
    <property type="entry name" value="Zn-dependent exopeptidases"/>
    <property type="match status" value="1"/>
</dbReference>
<keyword evidence="7" id="KW-1185">Reference proteome</keyword>
<keyword evidence="2" id="KW-0479">Metal-binding</keyword>
<dbReference type="STRING" id="1841861.GCA_900157365_02195"/>
<dbReference type="AlphaFoldDB" id="A0A2U3PDC3"/>
<dbReference type="OrthoDB" id="9761532at2"/>
<evidence type="ECO:0000256" key="2">
    <source>
        <dbReference type="ARBA" id="ARBA00022723"/>
    </source>
</evidence>
<evidence type="ECO:0000259" key="5">
    <source>
        <dbReference type="Pfam" id="PF07687"/>
    </source>
</evidence>
<evidence type="ECO:0000313" key="7">
    <source>
        <dbReference type="Proteomes" id="UP000240424"/>
    </source>
</evidence>
<reference evidence="6 7" key="1">
    <citation type="submission" date="2017-01" db="EMBL/GenBank/DDBJ databases">
        <authorList>
            <consortium name="Urmite Genomes"/>
        </authorList>
    </citation>
    <scope>NUCLEOTIDE SEQUENCE [LARGE SCALE GENOMIC DNA]</scope>
    <source>
        <strain evidence="6 7">AB215</strain>
    </source>
</reference>
<keyword evidence="1" id="KW-0645">Protease</keyword>
<evidence type="ECO:0000313" key="6">
    <source>
        <dbReference type="EMBL" id="SPM41665.1"/>
    </source>
</evidence>
<evidence type="ECO:0000256" key="1">
    <source>
        <dbReference type="ARBA" id="ARBA00022670"/>
    </source>
</evidence>